<dbReference type="Pfam" id="PF00574">
    <property type="entry name" value="CLP_protease"/>
    <property type="match status" value="1"/>
</dbReference>
<dbReference type="GO" id="GO:0004176">
    <property type="term" value="F:ATP-dependent peptidase activity"/>
    <property type="evidence" value="ECO:0007669"/>
    <property type="project" value="InterPro"/>
</dbReference>
<dbReference type="GO" id="GO:0051117">
    <property type="term" value="F:ATPase binding"/>
    <property type="evidence" value="ECO:0007669"/>
    <property type="project" value="TreeGrafter"/>
</dbReference>
<dbReference type="SUPFAM" id="SSF52096">
    <property type="entry name" value="ClpP/crotonase"/>
    <property type="match status" value="1"/>
</dbReference>
<reference evidence="4 5" key="1">
    <citation type="journal article" date="2018" name="Nat. Biotechnol.">
        <title>A standardized bacterial taxonomy based on genome phylogeny substantially revises the tree of life.</title>
        <authorList>
            <person name="Parks D.H."/>
            <person name="Chuvochina M."/>
            <person name="Waite D.W."/>
            <person name="Rinke C."/>
            <person name="Skarshewski A."/>
            <person name="Chaumeil P.A."/>
            <person name="Hugenholtz P."/>
        </authorList>
    </citation>
    <scope>NUCLEOTIDE SEQUENCE [LARGE SCALE GENOMIC DNA]</scope>
    <source>
        <strain evidence="4">UBA10227</strain>
    </source>
</reference>
<dbReference type="Gene3D" id="3.90.226.10">
    <property type="entry name" value="2-enoyl-CoA Hydratase, Chain A, domain 1"/>
    <property type="match status" value="1"/>
</dbReference>
<comment type="similarity">
    <text evidence="1 2">Belongs to the peptidase S14 family.</text>
</comment>
<dbReference type="GO" id="GO:0006515">
    <property type="term" value="P:protein quality control for misfolded or incompletely synthesized proteins"/>
    <property type="evidence" value="ECO:0007669"/>
    <property type="project" value="TreeGrafter"/>
</dbReference>
<dbReference type="Proteomes" id="UP000263268">
    <property type="component" value="Unassembled WGS sequence"/>
</dbReference>
<proteinExistence type="inferred from homology"/>
<name>A0A3D6BQS9_9FLAO</name>
<dbReference type="InterPro" id="IPR001907">
    <property type="entry name" value="ClpP"/>
</dbReference>
<dbReference type="PANTHER" id="PTHR10381">
    <property type="entry name" value="ATP-DEPENDENT CLP PROTEASE PROTEOLYTIC SUBUNIT"/>
    <property type="match status" value="1"/>
</dbReference>
<dbReference type="InterPro" id="IPR023562">
    <property type="entry name" value="ClpP/TepA"/>
</dbReference>
<dbReference type="CDD" id="cd07016">
    <property type="entry name" value="S14_ClpP_1"/>
    <property type="match status" value="1"/>
</dbReference>
<dbReference type="PRINTS" id="PR00127">
    <property type="entry name" value="CLPPROTEASEP"/>
</dbReference>
<gene>
    <name evidence="4" type="ORF">DHV22_08015</name>
</gene>
<dbReference type="PANTHER" id="PTHR10381:SF11">
    <property type="entry name" value="ATP-DEPENDENT CLP PROTEASE PROTEOLYTIC SUBUNIT, MITOCHONDRIAL"/>
    <property type="match status" value="1"/>
</dbReference>
<evidence type="ECO:0000256" key="1">
    <source>
        <dbReference type="ARBA" id="ARBA00007039"/>
    </source>
</evidence>
<evidence type="ECO:0000256" key="3">
    <source>
        <dbReference type="SAM" id="MobiDB-lite"/>
    </source>
</evidence>
<accession>A0A3D6BQS9</accession>
<dbReference type="InterPro" id="IPR029045">
    <property type="entry name" value="ClpP/crotonase-like_dom_sf"/>
</dbReference>
<evidence type="ECO:0000256" key="2">
    <source>
        <dbReference type="RuleBase" id="RU003567"/>
    </source>
</evidence>
<dbReference type="AlphaFoldDB" id="A0A3D6BQS9"/>
<dbReference type="GO" id="GO:0004252">
    <property type="term" value="F:serine-type endopeptidase activity"/>
    <property type="evidence" value="ECO:0007669"/>
    <property type="project" value="InterPro"/>
</dbReference>
<comment type="caution">
    <text evidence="4">The sequence shown here is derived from an EMBL/GenBank/DDBJ whole genome shotgun (WGS) entry which is preliminary data.</text>
</comment>
<evidence type="ECO:0000313" key="5">
    <source>
        <dbReference type="Proteomes" id="UP000263268"/>
    </source>
</evidence>
<sequence>MSKTYLKIEASTTGTNGQIRIVDFISMYSETSASRVRDIVDDFLAKKIADTEVYINSRGGSTIEAVEIANELKRLPNVTLKIGAVAASAATYLMTKFKNSGYSNSQFMIHRPKLSTSGDINQIQADLKSLEITTADYKSSYALKFNKTEDDIEALFEKGDYWMSSKEAKEIGLLDEIIDEPMAITNEDVELLVACGHPNPPKPTNTETETEHTMKNRNQIIAALKLPADATDEQIETAVKEAQAKADQVETVTAAQKAALEKEAKSFTQKAVADKKITADVSEKWEEAYKRDAEGTKAMIAAMPEVTKPSDSFTGGDGPDASGREKWTMQDYIDKDPKALEVMMEKEPEKFEKLQAAHYGN</sequence>
<protein>
    <recommendedName>
        <fullName evidence="2">ATP-dependent Clp protease proteolytic subunit</fullName>
    </recommendedName>
</protein>
<feature type="region of interest" description="Disordered" evidence="3">
    <location>
        <begin position="307"/>
        <end position="330"/>
    </location>
</feature>
<dbReference type="GO" id="GO:0009368">
    <property type="term" value="C:endopeptidase Clp complex"/>
    <property type="evidence" value="ECO:0007669"/>
    <property type="project" value="TreeGrafter"/>
</dbReference>
<dbReference type="EMBL" id="DPRK01000128">
    <property type="protein sequence ID" value="HCY81533.1"/>
    <property type="molecule type" value="Genomic_DNA"/>
</dbReference>
<evidence type="ECO:0000313" key="4">
    <source>
        <dbReference type="EMBL" id="HCY81533.1"/>
    </source>
</evidence>
<organism evidence="4 5">
    <name type="scientific">Xanthomarina gelatinilytica</name>
    <dbReference type="NCBI Taxonomy" id="1137281"/>
    <lineage>
        <taxon>Bacteria</taxon>
        <taxon>Pseudomonadati</taxon>
        <taxon>Bacteroidota</taxon>
        <taxon>Flavobacteriia</taxon>
        <taxon>Flavobacteriales</taxon>
        <taxon>Flavobacteriaceae</taxon>
        <taxon>Xanthomarina</taxon>
    </lineage>
</organism>